<dbReference type="InterPro" id="IPR051857">
    <property type="entry name" value="Asn_synthetase_domain"/>
</dbReference>
<dbReference type="Gene3D" id="3.40.50.620">
    <property type="entry name" value="HUPs"/>
    <property type="match status" value="1"/>
</dbReference>
<dbReference type="GeneID" id="90076564"/>
<keyword evidence="2" id="KW-0061">Asparagine biosynthesis</keyword>
<keyword evidence="3" id="KW-0315">Glutamine amidotransferase</keyword>
<gene>
    <name evidence="5" type="ORF">DASC09_059150</name>
</gene>
<sequence>MCGILFHATRSSGTIDAKHIEISNEKSISEIITNDLAHDIGIAVAENETQTGTVKACSIAQNAGEIFECVDDNKIFKSLVPKILARGPNYASLMTHSISSPSSSINLRMFSSVLSLRAPFTSQPISDSRYILQFNGELYNEDLLENNVCNHNDTSYYSSKLAETLGTEEEVIKVIRLIKGEFSYVVVDKVENKVYFGKDSVGRRSLFHRIEDGELYVSSIYPHGESDWKDCEAGIIYVLNLNTADWNHLAETPRSIIEVTKTVSTGPESKTQDDIDYVAGFLEVFRKSIKDRMMTIEPFHFKDLGNEYVPPCDLTNAIYDQENSSVECTNAQFGILFSGGIDCTLIAGICGELLTKSCESTSPKPTIDLLNVSFNNRRTNLSYDATPDRKLGLRSYKSLQEMFPNVKYNFVEVNVSYEEYLKGKERVKKLMWPCNTEMDLSIAIAFYFASRGWGVVATENEGDSGAQQMKTYSNCKVLFSGLGADELFGGYSRHERMFQEGKDWVETPERYEQLAKELQKDIDGIWQRNLSRDDQVMSCWGKELRYPFLSEEVVKYGCEVVPLKWKVGDRIKKRILRETASCVGMEFIRDEGKRAIQFGAKSAKMEMGQGRTKGHDRLG</sequence>
<dbReference type="PANTHER" id="PTHR45937:SF1">
    <property type="entry name" value="ASPARAGINE SYNTHETASE DOMAIN-CONTAINING PROTEIN 1"/>
    <property type="match status" value="1"/>
</dbReference>
<dbReference type="InterPro" id="IPR001962">
    <property type="entry name" value="Asn_synthase"/>
</dbReference>
<evidence type="ECO:0000256" key="1">
    <source>
        <dbReference type="ARBA" id="ARBA00022605"/>
    </source>
</evidence>
<dbReference type="SUPFAM" id="SSF52402">
    <property type="entry name" value="Adenine nucleotide alpha hydrolases-like"/>
    <property type="match status" value="1"/>
</dbReference>
<evidence type="ECO:0000256" key="3">
    <source>
        <dbReference type="ARBA" id="ARBA00022962"/>
    </source>
</evidence>
<dbReference type="SUPFAM" id="SSF56235">
    <property type="entry name" value="N-terminal nucleophile aminohydrolases (Ntn hydrolases)"/>
    <property type="match status" value="1"/>
</dbReference>
<reference evidence="5 6" key="1">
    <citation type="journal article" date="2023" name="Elife">
        <title>Identification of key yeast species and microbe-microbe interactions impacting larval growth of Drosophila in the wild.</title>
        <authorList>
            <person name="Mure A."/>
            <person name="Sugiura Y."/>
            <person name="Maeda R."/>
            <person name="Honda K."/>
            <person name="Sakurai N."/>
            <person name="Takahashi Y."/>
            <person name="Watada M."/>
            <person name="Katoh T."/>
            <person name="Gotoh A."/>
            <person name="Gotoh Y."/>
            <person name="Taniguchi I."/>
            <person name="Nakamura K."/>
            <person name="Hayashi T."/>
            <person name="Katayama T."/>
            <person name="Uemura T."/>
            <person name="Hattori Y."/>
        </authorList>
    </citation>
    <scope>NUCLEOTIDE SEQUENCE [LARGE SCALE GENOMIC DNA]</scope>
    <source>
        <strain evidence="5 6">SC-9</strain>
    </source>
</reference>
<dbReference type="Proteomes" id="UP001360560">
    <property type="component" value="Unassembled WGS sequence"/>
</dbReference>
<dbReference type="GO" id="GO:0006529">
    <property type="term" value="P:asparagine biosynthetic process"/>
    <property type="evidence" value="ECO:0007669"/>
    <property type="project" value="UniProtKB-KW"/>
</dbReference>
<accession>A0AAV5QV54</accession>
<dbReference type="PROSITE" id="PS51278">
    <property type="entry name" value="GATASE_TYPE_2"/>
    <property type="match status" value="1"/>
</dbReference>
<dbReference type="InterPro" id="IPR029055">
    <property type="entry name" value="Ntn_hydrolases_N"/>
</dbReference>
<organism evidence="5 6">
    <name type="scientific">Saccharomycopsis crataegensis</name>
    <dbReference type="NCBI Taxonomy" id="43959"/>
    <lineage>
        <taxon>Eukaryota</taxon>
        <taxon>Fungi</taxon>
        <taxon>Dikarya</taxon>
        <taxon>Ascomycota</taxon>
        <taxon>Saccharomycotina</taxon>
        <taxon>Saccharomycetes</taxon>
        <taxon>Saccharomycopsidaceae</taxon>
        <taxon>Saccharomycopsis</taxon>
    </lineage>
</organism>
<dbReference type="PANTHER" id="PTHR45937">
    <property type="entry name" value="ASPARAGINE SYNTHETASE DOMAIN-CONTAINING PROTEIN 1"/>
    <property type="match status" value="1"/>
</dbReference>
<dbReference type="AlphaFoldDB" id="A0AAV5QV54"/>
<feature type="domain" description="Glutamine amidotransferase type-2" evidence="4">
    <location>
        <begin position="57"/>
        <end position="307"/>
    </location>
</feature>
<dbReference type="Pfam" id="PF13537">
    <property type="entry name" value="GATase_7"/>
    <property type="match status" value="1"/>
</dbReference>
<dbReference type="InterPro" id="IPR014729">
    <property type="entry name" value="Rossmann-like_a/b/a_fold"/>
</dbReference>
<name>A0AAV5QV54_9ASCO</name>
<dbReference type="EMBL" id="BTFZ01000020">
    <property type="protein sequence ID" value="GMM38576.1"/>
    <property type="molecule type" value="Genomic_DNA"/>
</dbReference>
<dbReference type="GO" id="GO:0004066">
    <property type="term" value="F:asparagine synthase (glutamine-hydrolyzing) activity"/>
    <property type="evidence" value="ECO:0007669"/>
    <property type="project" value="InterPro"/>
</dbReference>
<keyword evidence="1" id="KW-0028">Amino-acid biosynthesis</keyword>
<evidence type="ECO:0000313" key="6">
    <source>
        <dbReference type="Proteomes" id="UP001360560"/>
    </source>
</evidence>
<evidence type="ECO:0000256" key="2">
    <source>
        <dbReference type="ARBA" id="ARBA00022888"/>
    </source>
</evidence>
<keyword evidence="6" id="KW-1185">Reference proteome</keyword>
<dbReference type="Pfam" id="PF00733">
    <property type="entry name" value="Asn_synthase"/>
    <property type="match status" value="2"/>
</dbReference>
<evidence type="ECO:0000259" key="4">
    <source>
        <dbReference type="PROSITE" id="PS51278"/>
    </source>
</evidence>
<dbReference type="InterPro" id="IPR017932">
    <property type="entry name" value="GATase_2_dom"/>
</dbReference>
<comment type="caution">
    <text evidence="5">The sequence shown here is derived from an EMBL/GenBank/DDBJ whole genome shotgun (WGS) entry which is preliminary data.</text>
</comment>
<dbReference type="CDD" id="cd01991">
    <property type="entry name" value="Asn_synthase_B_C"/>
    <property type="match status" value="1"/>
</dbReference>
<dbReference type="RefSeq" id="XP_064855571.1">
    <property type="nucleotide sequence ID" value="XM_064999499.1"/>
</dbReference>
<evidence type="ECO:0000313" key="5">
    <source>
        <dbReference type="EMBL" id="GMM38576.1"/>
    </source>
</evidence>
<proteinExistence type="predicted"/>
<protein>
    <submittedName>
        <fullName evidence="5">Asparagine synthase</fullName>
    </submittedName>
</protein>
<dbReference type="Gene3D" id="3.60.20.10">
    <property type="entry name" value="Glutamine Phosphoribosylpyrophosphate, subunit 1, domain 1"/>
    <property type="match status" value="1"/>
</dbReference>